<gene>
    <name evidence="2" type="ORF">ATM17_30330</name>
</gene>
<dbReference type="EMBL" id="CP013345">
    <property type="protein sequence ID" value="AMU92559.1"/>
    <property type="molecule type" value="Genomic_DNA"/>
</dbReference>
<dbReference type="PANTHER" id="PTHR34846">
    <property type="entry name" value="4-CARBOXYMUCONOLACTONE DECARBOXYLASE FAMILY PROTEIN (AFU_ORTHOLOGUE AFUA_6G11590)"/>
    <property type="match status" value="1"/>
</dbReference>
<reference evidence="3" key="1">
    <citation type="submission" date="2015-11" db="EMBL/GenBank/DDBJ databases">
        <title>Complete genome sequence of a polyethylene-glycol degrader Sphingopyxis macrogoltabida 203N (NBRC 111659).</title>
        <authorList>
            <person name="Yoshiyuki O."/>
            <person name="Shouta N."/>
            <person name="Nagata Y."/>
            <person name="Numata M."/>
            <person name="Tsuchikane K."/>
            <person name="Hosoyama A."/>
            <person name="Yamazoe A."/>
            <person name="Tsuda M."/>
            <person name="Fujita N."/>
            <person name="Kawai F."/>
        </authorList>
    </citation>
    <scope>NUCLEOTIDE SEQUENCE [LARGE SCALE GENOMIC DNA]</scope>
    <source>
        <strain evidence="3">203N</strain>
        <plasmid evidence="3">unnamed1</plasmid>
    </source>
</reference>
<organism evidence="2 3">
    <name type="scientific">Sphingopyxis macrogoltabida</name>
    <name type="common">Sphingomonas macrogoltabidus</name>
    <dbReference type="NCBI Taxonomy" id="33050"/>
    <lineage>
        <taxon>Bacteria</taxon>
        <taxon>Pseudomonadati</taxon>
        <taxon>Pseudomonadota</taxon>
        <taxon>Alphaproteobacteria</taxon>
        <taxon>Sphingomonadales</taxon>
        <taxon>Sphingomonadaceae</taxon>
        <taxon>Sphingopyxis</taxon>
    </lineage>
</organism>
<dbReference type="RefSeq" id="WP_054734517.1">
    <property type="nucleotide sequence ID" value="NZ_CP009430.1"/>
</dbReference>
<evidence type="ECO:0000259" key="1">
    <source>
        <dbReference type="Pfam" id="PF02627"/>
    </source>
</evidence>
<sequence length="175" mass="19095">MAHIPYSDLGDPAAIALVDQIVAERGSVLHLYQMLLHSPPLTEGWLAFLTAIRQKLELAGSLRELVIIRIAILNGASYEAEQHAPIALAEGLSQAQVDALADWEKATVFDRVQRLALQLTDAITRDVAAPPHLVGEARDALGTRQCVELVATIAAYNMVSRFLESFHIHSTDARP</sequence>
<keyword evidence="2" id="KW-0614">Plasmid</keyword>
<dbReference type="Pfam" id="PF02627">
    <property type="entry name" value="CMD"/>
    <property type="match status" value="1"/>
</dbReference>
<evidence type="ECO:0000313" key="2">
    <source>
        <dbReference type="EMBL" id="AMU92559.1"/>
    </source>
</evidence>
<keyword evidence="3" id="KW-1185">Reference proteome</keyword>
<reference evidence="2 3" key="2">
    <citation type="journal article" date="2016" name="Genome Announc.">
        <title>Complete Genome Sequence of Sphingopyxis macrogoltabida Strain 203N (NBRC 111659), a Polyethylene Glycol Degrader.</title>
        <authorList>
            <person name="Ohtsubo Y."/>
            <person name="Nonoyama S."/>
            <person name="Nagata Y."/>
            <person name="Numata M."/>
            <person name="Tsuchikane K."/>
            <person name="Hosoyama A."/>
            <person name="Yamazoe A."/>
            <person name="Tsuda M."/>
            <person name="Fujita N."/>
            <person name="Kawai F."/>
        </authorList>
    </citation>
    <scope>NUCLEOTIDE SEQUENCE [LARGE SCALE GENOMIC DNA]</scope>
    <source>
        <strain evidence="2 3">203N</strain>
    </source>
</reference>
<name>A0AAC9AZG5_SPHMC</name>
<dbReference type="GO" id="GO:0051920">
    <property type="term" value="F:peroxiredoxin activity"/>
    <property type="evidence" value="ECO:0007669"/>
    <property type="project" value="InterPro"/>
</dbReference>
<dbReference type="Proteomes" id="UP000076088">
    <property type="component" value="Plasmid unnamed1"/>
</dbReference>
<geneLocation type="plasmid" evidence="2 3">
    <name>unnamed1</name>
</geneLocation>
<accession>A0AAC9AZG5</accession>
<protein>
    <submittedName>
        <fullName evidence="2">Carboxymuconolactone decarboxylase</fullName>
    </submittedName>
</protein>
<dbReference type="InterPro" id="IPR003779">
    <property type="entry name" value="CMD-like"/>
</dbReference>
<dbReference type="AlphaFoldDB" id="A0AAC9AZG5"/>
<dbReference type="KEGG" id="smaz:LH19_26330"/>
<dbReference type="SUPFAM" id="SSF69118">
    <property type="entry name" value="AhpD-like"/>
    <property type="match status" value="1"/>
</dbReference>
<evidence type="ECO:0000313" key="3">
    <source>
        <dbReference type="Proteomes" id="UP000076088"/>
    </source>
</evidence>
<dbReference type="PANTHER" id="PTHR34846:SF11">
    <property type="entry name" value="4-CARBOXYMUCONOLACTONE DECARBOXYLASE FAMILY PROTEIN (AFU_ORTHOLOGUE AFUA_6G11590)"/>
    <property type="match status" value="1"/>
</dbReference>
<proteinExistence type="predicted"/>
<dbReference type="Gene3D" id="1.20.1290.10">
    <property type="entry name" value="AhpD-like"/>
    <property type="match status" value="1"/>
</dbReference>
<feature type="domain" description="Carboxymuconolactone decarboxylase-like" evidence="1">
    <location>
        <begin position="39"/>
        <end position="121"/>
    </location>
</feature>
<dbReference type="InterPro" id="IPR029032">
    <property type="entry name" value="AhpD-like"/>
</dbReference>